<keyword evidence="2 4" id="KW-0238">DNA-binding</keyword>
<sequence>MPSSTFFRLPPEKQEKLLCAARKEFARVPFADASINRIIQEADISRGSFYMYFRDKGELFFYLLDLYAHQLEAPALSALRSRGGNPFPALLDLFDQLQAYYRLPQRDRAFEEVVRILQLNHPMNPDLILRSDLPEPPLLRLLDQIDPTCLDLRHEEDLRESFHLLCAVTGSAILSGIQMEDPAPARARLVRIFDILQRGMVSKPELP</sequence>
<dbReference type="EMBL" id="JACOPR010000006">
    <property type="protein sequence ID" value="MBC5731343.1"/>
    <property type="molecule type" value="Genomic_DNA"/>
</dbReference>
<protein>
    <submittedName>
        <fullName evidence="6">TetR/AcrR family transcriptional regulator</fullName>
    </submittedName>
</protein>
<feature type="DNA-binding region" description="H-T-H motif" evidence="4">
    <location>
        <begin position="34"/>
        <end position="53"/>
    </location>
</feature>
<keyword evidence="7" id="KW-1185">Reference proteome</keyword>
<comment type="caution">
    <text evidence="6">The sequence shown here is derived from an EMBL/GenBank/DDBJ whole genome shotgun (WGS) entry which is preliminary data.</text>
</comment>
<dbReference type="SUPFAM" id="SSF46689">
    <property type="entry name" value="Homeodomain-like"/>
    <property type="match status" value="1"/>
</dbReference>
<keyword evidence="1" id="KW-0805">Transcription regulation</keyword>
<gene>
    <name evidence="6" type="ORF">H8S34_10925</name>
</gene>
<organism evidence="6 7">
    <name type="scientific">Pseudoflavonifractor hominis</name>
    <dbReference type="NCBI Taxonomy" id="2763059"/>
    <lineage>
        <taxon>Bacteria</taxon>
        <taxon>Bacillati</taxon>
        <taxon>Bacillota</taxon>
        <taxon>Clostridia</taxon>
        <taxon>Eubacteriales</taxon>
        <taxon>Oscillospiraceae</taxon>
        <taxon>Pseudoflavonifractor</taxon>
    </lineage>
</organism>
<dbReference type="InterPro" id="IPR009057">
    <property type="entry name" value="Homeodomain-like_sf"/>
</dbReference>
<name>A0ABR7HV33_9FIRM</name>
<proteinExistence type="predicted"/>
<dbReference type="PANTHER" id="PTHR30055:SF234">
    <property type="entry name" value="HTH-TYPE TRANSCRIPTIONAL REGULATOR BETI"/>
    <property type="match status" value="1"/>
</dbReference>
<evidence type="ECO:0000313" key="6">
    <source>
        <dbReference type="EMBL" id="MBC5731343.1"/>
    </source>
</evidence>
<evidence type="ECO:0000259" key="5">
    <source>
        <dbReference type="PROSITE" id="PS50977"/>
    </source>
</evidence>
<evidence type="ECO:0000256" key="1">
    <source>
        <dbReference type="ARBA" id="ARBA00023015"/>
    </source>
</evidence>
<feature type="domain" description="HTH tetR-type" evidence="5">
    <location>
        <begin position="11"/>
        <end position="71"/>
    </location>
</feature>
<dbReference type="InterPro" id="IPR001647">
    <property type="entry name" value="HTH_TetR"/>
</dbReference>
<dbReference type="Pfam" id="PF00440">
    <property type="entry name" value="TetR_N"/>
    <property type="match status" value="1"/>
</dbReference>
<dbReference type="RefSeq" id="WP_101691463.1">
    <property type="nucleotide sequence ID" value="NZ_JACOPR010000006.1"/>
</dbReference>
<accession>A0ABR7HV33</accession>
<evidence type="ECO:0000256" key="4">
    <source>
        <dbReference type="PROSITE-ProRule" id="PRU00335"/>
    </source>
</evidence>
<dbReference type="Gene3D" id="1.10.357.10">
    <property type="entry name" value="Tetracycline Repressor, domain 2"/>
    <property type="match status" value="1"/>
</dbReference>
<dbReference type="Proteomes" id="UP000660021">
    <property type="component" value="Unassembled WGS sequence"/>
</dbReference>
<dbReference type="InterPro" id="IPR050109">
    <property type="entry name" value="HTH-type_TetR-like_transc_reg"/>
</dbReference>
<keyword evidence="3" id="KW-0804">Transcription</keyword>
<dbReference type="PROSITE" id="PS50977">
    <property type="entry name" value="HTH_TETR_2"/>
    <property type="match status" value="1"/>
</dbReference>
<evidence type="ECO:0000256" key="3">
    <source>
        <dbReference type="ARBA" id="ARBA00023163"/>
    </source>
</evidence>
<reference evidence="6 7" key="1">
    <citation type="submission" date="2020-08" db="EMBL/GenBank/DDBJ databases">
        <title>Genome public.</title>
        <authorList>
            <person name="Liu C."/>
            <person name="Sun Q."/>
        </authorList>
    </citation>
    <scope>NUCLEOTIDE SEQUENCE [LARGE SCALE GENOMIC DNA]</scope>
    <source>
        <strain evidence="6 7">New-38</strain>
    </source>
</reference>
<evidence type="ECO:0000313" key="7">
    <source>
        <dbReference type="Proteomes" id="UP000660021"/>
    </source>
</evidence>
<evidence type="ECO:0000256" key="2">
    <source>
        <dbReference type="ARBA" id="ARBA00023125"/>
    </source>
</evidence>
<dbReference type="PANTHER" id="PTHR30055">
    <property type="entry name" value="HTH-TYPE TRANSCRIPTIONAL REGULATOR RUTR"/>
    <property type="match status" value="1"/>
</dbReference>